<feature type="transmembrane region" description="Helical" evidence="5">
    <location>
        <begin position="50"/>
        <end position="70"/>
    </location>
</feature>
<feature type="transmembrane region" description="Helical" evidence="5">
    <location>
        <begin position="120"/>
        <end position="138"/>
    </location>
</feature>
<dbReference type="GO" id="GO:0022857">
    <property type="term" value="F:transmembrane transporter activity"/>
    <property type="evidence" value="ECO:0007669"/>
    <property type="project" value="TreeGrafter"/>
</dbReference>
<protein>
    <submittedName>
        <fullName evidence="6">Uncharacterized protein</fullName>
    </submittedName>
</protein>
<dbReference type="AlphaFoldDB" id="A0A5M9JI91"/>
<keyword evidence="3 5" id="KW-1133">Transmembrane helix</keyword>
<dbReference type="PANTHER" id="PTHR23501:SF199">
    <property type="entry name" value="MFS EFFLUX TRANSPORTER INPD-RELATED"/>
    <property type="match status" value="1"/>
</dbReference>
<evidence type="ECO:0000313" key="6">
    <source>
        <dbReference type="EMBL" id="KAA8569011.1"/>
    </source>
</evidence>
<evidence type="ECO:0000313" key="7">
    <source>
        <dbReference type="Proteomes" id="UP000322873"/>
    </source>
</evidence>
<evidence type="ECO:0000256" key="2">
    <source>
        <dbReference type="ARBA" id="ARBA00022692"/>
    </source>
</evidence>
<dbReference type="Proteomes" id="UP000322873">
    <property type="component" value="Unassembled WGS sequence"/>
</dbReference>
<gene>
    <name evidence="6" type="ORF">EYC84_000684</name>
</gene>
<comment type="subcellular location">
    <subcellularLocation>
        <location evidence="1">Membrane</location>
        <topology evidence="1">Multi-pass membrane protein</topology>
    </subcellularLocation>
</comment>
<organism evidence="6 7">
    <name type="scientific">Monilinia fructicola</name>
    <name type="common">Brown rot fungus</name>
    <name type="synonym">Ciboria fructicola</name>
    <dbReference type="NCBI Taxonomy" id="38448"/>
    <lineage>
        <taxon>Eukaryota</taxon>
        <taxon>Fungi</taxon>
        <taxon>Dikarya</taxon>
        <taxon>Ascomycota</taxon>
        <taxon>Pezizomycotina</taxon>
        <taxon>Leotiomycetes</taxon>
        <taxon>Helotiales</taxon>
        <taxon>Sclerotiniaceae</taxon>
        <taxon>Monilinia</taxon>
    </lineage>
</organism>
<dbReference type="GO" id="GO:0005886">
    <property type="term" value="C:plasma membrane"/>
    <property type="evidence" value="ECO:0007669"/>
    <property type="project" value="TreeGrafter"/>
</dbReference>
<name>A0A5M9JI91_MONFR</name>
<reference evidence="6 7" key="1">
    <citation type="submission" date="2019-06" db="EMBL/GenBank/DDBJ databases">
        <title>Genome Sequence of the Brown Rot Fungal Pathogen Monilinia fructicola.</title>
        <authorList>
            <person name="De Miccolis Angelini R.M."/>
            <person name="Landi L."/>
            <person name="Abate D."/>
            <person name="Pollastro S."/>
            <person name="Romanazzi G."/>
            <person name="Faretra F."/>
        </authorList>
    </citation>
    <scope>NUCLEOTIDE SEQUENCE [LARGE SCALE GENOMIC DNA]</scope>
    <source>
        <strain evidence="6 7">Mfrc123</strain>
    </source>
</reference>
<accession>A0A5M9JI91</accession>
<keyword evidence="4 5" id="KW-0472">Membrane</keyword>
<proteinExistence type="predicted"/>
<sequence length="161" mass="17227">MTVQPQHTSRVKWVGFQIICGAGIGSGEEQRLYMVQTKLPDSDIATGIDIILFAQIFGGALFVSVAQAILLENIGKALKTLAPNLDPHSVLIGAAVLSGFSTAQVAAELQAVYGVGIKKALRVGLILATISGIGSILYDWKSLKTNDERRNDYGLERMVNV</sequence>
<keyword evidence="2 5" id="KW-0812">Transmembrane</keyword>
<dbReference type="EMBL" id="VICG01000008">
    <property type="protein sequence ID" value="KAA8569011.1"/>
    <property type="molecule type" value="Genomic_DNA"/>
</dbReference>
<evidence type="ECO:0000256" key="1">
    <source>
        <dbReference type="ARBA" id="ARBA00004141"/>
    </source>
</evidence>
<evidence type="ECO:0000256" key="4">
    <source>
        <dbReference type="ARBA" id="ARBA00023136"/>
    </source>
</evidence>
<evidence type="ECO:0000256" key="5">
    <source>
        <dbReference type="SAM" id="Phobius"/>
    </source>
</evidence>
<comment type="caution">
    <text evidence="6">The sequence shown here is derived from an EMBL/GenBank/DDBJ whole genome shotgun (WGS) entry which is preliminary data.</text>
</comment>
<keyword evidence="7" id="KW-1185">Reference proteome</keyword>
<evidence type="ECO:0000256" key="3">
    <source>
        <dbReference type="ARBA" id="ARBA00022989"/>
    </source>
</evidence>
<dbReference type="PANTHER" id="PTHR23501">
    <property type="entry name" value="MAJOR FACILITATOR SUPERFAMILY"/>
    <property type="match status" value="1"/>
</dbReference>
<feature type="transmembrane region" description="Helical" evidence="5">
    <location>
        <begin position="90"/>
        <end position="113"/>
    </location>
</feature>